<evidence type="ECO:0000313" key="3">
    <source>
        <dbReference type="Proteomes" id="UP000557315"/>
    </source>
</evidence>
<dbReference type="PANTHER" id="PTHR14870:SF1">
    <property type="entry name" value="TUBULIN EPSILON AND DELTA COMPLEX PROTEIN 2"/>
    <property type="match status" value="1"/>
</dbReference>
<dbReference type="Proteomes" id="UP000557315">
    <property type="component" value="Unassembled WGS sequence"/>
</dbReference>
<comment type="caution">
    <text evidence="2">The sequence shown here is derived from an EMBL/GenBank/DDBJ whole genome shotgun (WGS) entry which is preliminary data.</text>
</comment>
<dbReference type="EMBL" id="VZRO01002098">
    <property type="protein sequence ID" value="NWV47818.1"/>
    <property type="molecule type" value="Genomic_DNA"/>
</dbReference>
<name>A0A7K6FB61_9CORV</name>
<sequence length="376" mass="40690">PSPEELEELELLNRALEKALKVRKSILKTPLEAQEAPGQKGAAGKISSKGMTSKQGRSHRTATGASAREVCAAAEPQETPGLSKSAPNEQQSFSGGGSAAGKNSIAAGKQLLDAGKKSCGFLGESSKKEDTAGAWGRNTSPRTGTLQEKGCQLKLPLPYRKAYSRNSRAWERCCLCRTSADAAAARTRFMERIQTTVSFPSRHGVQLLCKIEEELRGLQDVPSYLKQYVEAELADPPTLQGEYESLLTLEGLQATVSQCLQKLQLLRADCTGDVGSCSPACVPARGQTCDSADMLAVPLLCYSSLQELRDLFALKLKVSMLHQEIALQKVMMAELLPVLEPRPFLEGSAGLFRAIHTQLCEGGRRFPVLVRDELLD</sequence>
<feature type="non-terminal residue" evidence="2">
    <location>
        <position position="1"/>
    </location>
</feature>
<proteinExistence type="predicted"/>
<dbReference type="PANTHER" id="PTHR14870">
    <property type="entry name" value="TUBULIN EPSILON AND DELTA COMPLEX PROTEIN 2"/>
    <property type="match status" value="1"/>
</dbReference>
<feature type="compositionally biased region" description="Polar residues" evidence="1">
    <location>
        <begin position="80"/>
        <end position="91"/>
    </location>
</feature>
<evidence type="ECO:0000256" key="1">
    <source>
        <dbReference type="SAM" id="MobiDB-lite"/>
    </source>
</evidence>
<dbReference type="Pfam" id="PF15764">
    <property type="entry name" value="DUF4693"/>
    <property type="match status" value="1"/>
</dbReference>
<dbReference type="AlphaFoldDB" id="A0A7K6FB61"/>
<reference evidence="2 3" key="1">
    <citation type="submission" date="2019-09" db="EMBL/GenBank/DDBJ databases">
        <title>Bird 10,000 Genomes (B10K) Project - Family phase.</title>
        <authorList>
            <person name="Zhang G."/>
        </authorList>
    </citation>
    <scope>NUCLEOTIDE SEQUENCE [LARGE SCALE GENOMIC DNA]</scope>
    <source>
        <strain evidence="2">B10K-DU-029-47</strain>
        <tissue evidence="2">Heart</tissue>
    </source>
</reference>
<organism evidence="2 3">
    <name type="scientific">Daphoenositta chrysoptera</name>
    <name type="common">varied sittella</name>
    <dbReference type="NCBI Taxonomy" id="254528"/>
    <lineage>
        <taxon>Eukaryota</taxon>
        <taxon>Metazoa</taxon>
        <taxon>Chordata</taxon>
        <taxon>Craniata</taxon>
        <taxon>Vertebrata</taxon>
        <taxon>Euteleostomi</taxon>
        <taxon>Archelosauria</taxon>
        <taxon>Archosauria</taxon>
        <taxon>Dinosauria</taxon>
        <taxon>Saurischia</taxon>
        <taxon>Theropoda</taxon>
        <taxon>Coelurosauria</taxon>
        <taxon>Aves</taxon>
        <taxon>Neognathae</taxon>
        <taxon>Neoaves</taxon>
        <taxon>Telluraves</taxon>
        <taxon>Australaves</taxon>
        <taxon>Passeriformes</taxon>
        <taxon>Corvoidea</taxon>
        <taxon>Pachycephalidae</taxon>
        <taxon>Daphoenositta</taxon>
    </lineage>
</organism>
<evidence type="ECO:0000313" key="2">
    <source>
        <dbReference type="EMBL" id="NWV47818.1"/>
    </source>
</evidence>
<protein>
    <submittedName>
        <fullName evidence="2">TEDC2 protein</fullName>
    </submittedName>
</protein>
<feature type="non-terminal residue" evidence="2">
    <location>
        <position position="376"/>
    </location>
</feature>
<dbReference type="InterPro" id="IPR031518">
    <property type="entry name" value="DUF4693"/>
</dbReference>
<accession>A0A7K6FB61</accession>
<keyword evidence="3" id="KW-1185">Reference proteome</keyword>
<gene>
    <name evidence="2" type="primary">Tedc2</name>
    <name evidence="2" type="ORF">DAPCHR_R01172</name>
</gene>
<feature type="region of interest" description="Disordered" evidence="1">
    <location>
        <begin position="28"/>
        <end position="101"/>
    </location>
</feature>